<feature type="region of interest" description="Disordered" evidence="1">
    <location>
        <begin position="73"/>
        <end position="182"/>
    </location>
</feature>
<evidence type="ECO:0000313" key="2">
    <source>
        <dbReference type="EMBL" id="KAK3851287.1"/>
    </source>
</evidence>
<protein>
    <submittedName>
        <fullName evidence="2">Uncharacterized protein</fullName>
    </submittedName>
</protein>
<dbReference type="AlphaFoldDB" id="A0AAE1BI75"/>
<proteinExistence type="predicted"/>
<sequence>MLCLGLWDGEGRSEGLFDDGSGGVLCLGLWDVEGRSGGLIDDDSGSGGGSGGVVLCLGRLVYNKGGRFSSVRRRGKTNVEAGSGSKNTNSGVWREEEEEEEEGEEGEEEEEEEEQEDEEEVQEGYEEEGEDEEEEEEEEEEDEEEEEEEEDDEEEKECSQRIYRRIYIQRESEKKSNSTLSK</sequence>
<feature type="compositionally biased region" description="Acidic residues" evidence="1">
    <location>
        <begin position="95"/>
        <end position="156"/>
    </location>
</feature>
<evidence type="ECO:0000313" key="3">
    <source>
        <dbReference type="Proteomes" id="UP001286313"/>
    </source>
</evidence>
<evidence type="ECO:0000256" key="1">
    <source>
        <dbReference type="SAM" id="MobiDB-lite"/>
    </source>
</evidence>
<comment type="caution">
    <text evidence="2">The sequence shown here is derived from an EMBL/GenBank/DDBJ whole genome shotgun (WGS) entry which is preliminary data.</text>
</comment>
<dbReference type="Proteomes" id="UP001286313">
    <property type="component" value="Unassembled WGS sequence"/>
</dbReference>
<name>A0AAE1BI75_PETCI</name>
<organism evidence="2 3">
    <name type="scientific">Petrolisthes cinctipes</name>
    <name type="common">Flat porcelain crab</name>
    <dbReference type="NCBI Taxonomy" id="88211"/>
    <lineage>
        <taxon>Eukaryota</taxon>
        <taxon>Metazoa</taxon>
        <taxon>Ecdysozoa</taxon>
        <taxon>Arthropoda</taxon>
        <taxon>Crustacea</taxon>
        <taxon>Multicrustacea</taxon>
        <taxon>Malacostraca</taxon>
        <taxon>Eumalacostraca</taxon>
        <taxon>Eucarida</taxon>
        <taxon>Decapoda</taxon>
        <taxon>Pleocyemata</taxon>
        <taxon>Anomura</taxon>
        <taxon>Galatheoidea</taxon>
        <taxon>Porcellanidae</taxon>
        <taxon>Petrolisthes</taxon>
    </lineage>
</organism>
<accession>A0AAE1BI75</accession>
<gene>
    <name evidence="2" type="ORF">Pcinc_042058</name>
</gene>
<reference evidence="2" key="1">
    <citation type="submission" date="2023-10" db="EMBL/GenBank/DDBJ databases">
        <title>Genome assemblies of two species of porcelain crab, Petrolisthes cinctipes and Petrolisthes manimaculis (Anomura: Porcellanidae).</title>
        <authorList>
            <person name="Angst P."/>
        </authorList>
    </citation>
    <scope>NUCLEOTIDE SEQUENCE</scope>
    <source>
        <strain evidence="2">PB745_01</strain>
        <tissue evidence="2">Gill</tissue>
    </source>
</reference>
<keyword evidence="3" id="KW-1185">Reference proteome</keyword>
<dbReference type="EMBL" id="JAWQEG010007968">
    <property type="protein sequence ID" value="KAK3851287.1"/>
    <property type="molecule type" value="Genomic_DNA"/>
</dbReference>